<proteinExistence type="inferred from homology"/>
<dbReference type="InterPro" id="IPR003661">
    <property type="entry name" value="HisK_dim/P_dom"/>
</dbReference>
<dbReference type="GO" id="GO:0009584">
    <property type="term" value="P:detection of visible light"/>
    <property type="evidence" value="ECO:0007669"/>
    <property type="project" value="InterPro"/>
</dbReference>
<evidence type="ECO:0000313" key="14">
    <source>
        <dbReference type="Proteomes" id="UP000005667"/>
    </source>
</evidence>
<dbReference type="Pfam" id="PF08446">
    <property type="entry name" value="PAS_2"/>
    <property type="match status" value="1"/>
</dbReference>
<sequence>MTPATGPEPRPQTMAGSLDLDACAREPIHIPGSIQPHGHLLALEPDGLRLVRASAEAGAVLNRPLDAAFGQPIDRLIDADGMASLVRRLHTAPAEPVQLDILHLRGGSDHQAIAHRSGGLVILELEDLAATGVGTLEALYPQMREGIRRMQASHDFETLLACTAEEVRSLTGFDRVLIYRFDDQWNGTVIAEDGNGRLPSYRGLRFPASDIPEQARRLYALNRLRLIADARYRPVPILSAEGAAEPLDLSFSVLRSVSPVHLEYMRNMGTPASMSISVMDGERLWGLISCHHAEPRQVSFAVRTACDLLGQVLSSQMIALERAEDADHRIRSKSIQARLLAHMAAAERFVDGLAEDGGDLLSLVNADGAAILFDGDCRLIGHTPPQAVVEAIGAELASQGIKDLFASHQLPAEMQAATGMEASASGLLAISISQLHPSYLLWFRPEIVRSIEWAGDPTKPVDDSGRLSPRNSFEIWKETVRGQALPWRHGEIEAAGDFRNAIVSIVLRKAEEMAALNEELRRSNGELAAFSYSVSHDLRAPFRHVSSYAELLRSRAADKLNDRERHYLDSIIEAASSAGRLVDGLLHFSQLGRATLARVEVDVGRLVEEVRNLLEPDLRGRNVQWTVHPLPTVTGDPTMLRLVVQNLLSNAIKYSRDRAEPEIEVGCRSTAETHEFYVRDNGRGFDMAYAGKLFGVFQRLHREEEFEGIGIGLANVRRIVERHGGRVWAESRLDHGATFHFSLPRSATAESR</sequence>
<dbReference type="Pfam" id="PF01590">
    <property type="entry name" value="GAF"/>
    <property type="match status" value="1"/>
</dbReference>
<dbReference type="AlphaFoldDB" id="G7ZDI9"/>
<dbReference type="PRINTS" id="PR01033">
    <property type="entry name" value="PHYTOCHROME"/>
</dbReference>
<dbReference type="GO" id="GO:0006355">
    <property type="term" value="P:regulation of DNA-templated transcription"/>
    <property type="evidence" value="ECO:0007669"/>
    <property type="project" value="InterPro"/>
</dbReference>
<keyword evidence="5" id="KW-0597">Phosphoprotein</keyword>
<keyword evidence="6" id="KW-0716">Sensory transduction</keyword>
<dbReference type="InterPro" id="IPR005467">
    <property type="entry name" value="His_kinase_dom"/>
</dbReference>
<dbReference type="SUPFAM" id="SSF55781">
    <property type="entry name" value="GAF domain-like"/>
    <property type="match status" value="2"/>
</dbReference>
<evidence type="ECO:0000256" key="9">
    <source>
        <dbReference type="ARBA" id="ARBA00022991"/>
    </source>
</evidence>
<dbReference type="Proteomes" id="UP000005667">
    <property type="component" value="Plasmid AZO_p2"/>
</dbReference>
<name>G7ZDI9_AZOL4</name>
<dbReference type="EMBL" id="FQ311870">
    <property type="protein sequence ID" value="CBS89559.1"/>
    <property type="molecule type" value="Genomic_DNA"/>
</dbReference>
<evidence type="ECO:0000256" key="1">
    <source>
        <dbReference type="ARBA" id="ARBA00000085"/>
    </source>
</evidence>
<keyword evidence="7 13" id="KW-0808">Transferase</keyword>
<dbReference type="GO" id="GO:0030295">
    <property type="term" value="F:protein kinase activator activity"/>
    <property type="evidence" value="ECO:0007669"/>
    <property type="project" value="TreeGrafter"/>
</dbReference>
<feature type="domain" description="Phytochrome chromophore attachment site" evidence="11">
    <location>
        <begin position="155"/>
        <end position="311"/>
    </location>
</feature>
<evidence type="ECO:0000256" key="2">
    <source>
        <dbReference type="ARBA" id="ARBA00006402"/>
    </source>
</evidence>
<dbReference type="HOGENOM" id="CLU_000445_50_1_5"/>
<keyword evidence="13" id="KW-0614">Plasmid</keyword>
<dbReference type="SMART" id="SM00387">
    <property type="entry name" value="HATPase_c"/>
    <property type="match status" value="1"/>
</dbReference>
<dbReference type="Gene3D" id="3.30.450.40">
    <property type="match status" value="1"/>
</dbReference>
<dbReference type="Gene3D" id="3.30.565.10">
    <property type="entry name" value="Histidine kinase-like ATPase, C-terminal domain"/>
    <property type="match status" value="1"/>
</dbReference>
<dbReference type="SUPFAM" id="SSF55874">
    <property type="entry name" value="ATPase domain of HSP90 chaperone/DNA topoisomerase II/histidine kinase"/>
    <property type="match status" value="1"/>
</dbReference>
<dbReference type="InterPro" id="IPR003594">
    <property type="entry name" value="HATPase_dom"/>
</dbReference>
<dbReference type="InterPro" id="IPR043150">
    <property type="entry name" value="Phytochrome_PHY_sf"/>
</dbReference>
<dbReference type="PROSITE" id="PS50046">
    <property type="entry name" value="PHYTOCHROME_2"/>
    <property type="match status" value="1"/>
</dbReference>
<dbReference type="InterPro" id="IPR029016">
    <property type="entry name" value="GAF-like_dom_sf"/>
</dbReference>
<dbReference type="Pfam" id="PF00360">
    <property type="entry name" value="PHY"/>
    <property type="match status" value="1"/>
</dbReference>
<dbReference type="InterPro" id="IPR013654">
    <property type="entry name" value="PAS_2"/>
</dbReference>
<evidence type="ECO:0000313" key="13">
    <source>
        <dbReference type="EMBL" id="CBS89559.1"/>
    </source>
</evidence>
<dbReference type="SMART" id="SM00388">
    <property type="entry name" value="HisKA"/>
    <property type="match status" value="1"/>
</dbReference>
<dbReference type="InterPro" id="IPR050351">
    <property type="entry name" value="BphY/WalK/GraS-like"/>
</dbReference>
<evidence type="ECO:0000259" key="12">
    <source>
        <dbReference type="PROSITE" id="PS50109"/>
    </source>
</evidence>
<evidence type="ECO:0000256" key="6">
    <source>
        <dbReference type="ARBA" id="ARBA00022606"/>
    </source>
</evidence>
<dbReference type="InterPro" id="IPR003018">
    <property type="entry name" value="GAF"/>
</dbReference>
<dbReference type="SUPFAM" id="SSF47384">
    <property type="entry name" value="Homodimeric domain of signal transducing histidine kinase"/>
    <property type="match status" value="1"/>
</dbReference>
<dbReference type="InterPro" id="IPR016132">
    <property type="entry name" value="Phyto_chromo_attachment"/>
</dbReference>
<gene>
    <name evidence="13" type="ordered locus">AZOLI_p20424</name>
</gene>
<keyword evidence="14" id="KW-1185">Reference proteome</keyword>
<dbReference type="EC" id="2.7.13.3" evidence="3"/>
<dbReference type="GO" id="GO:0009881">
    <property type="term" value="F:photoreceptor activity"/>
    <property type="evidence" value="ECO:0007669"/>
    <property type="project" value="UniProtKB-KW"/>
</dbReference>
<reference evidence="14" key="1">
    <citation type="journal article" date="2011" name="PLoS Genet.">
        <title>Azospirillum genomes reveal transition of bacteria from aquatic to terrestrial environments.</title>
        <authorList>
            <person name="Wisniewski-Dye F."/>
            <person name="Borziak K."/>
            <person name="Khalsa-Moyers G."/>
            <person name="Alexandre G."/>
            <person name="Sukharnikov L.O."/>
            <person name="Wuichet K."/>
            <person name="Hurst G.B."/>
            <person name="McDonald W.H."/>
            <person name="Robertson J.S."/>
            <person name="Barbe V."/>
            <person name="Calteau A."/>
            <person name="Rouy Z."/>
            <person name="Mangenot S."/>
            <person name="Prigent-Combaret C."/>
            <person name="Normand P."/>
            <person name="Boyer M."/>
            <person name="Siguier P."/>
            <person name="Dessaux Y."/>
            <person name="Elmerich C."/>
            <person name="Condemine G."/>
            <person name="Krishnen G."/>
            <person name="Kennedy I."/>
            <person name="Paterson A.H."/>
            <person name="Gonzalez V."/>
            <person name="Mavingui P."/>
            <person name="Zhulin I.B."/>
        </authorList>
    </citation>
    <scope>NUCLEOTIDE SEQUENCE [LARGE SCALE GENOMIC DNA]</scope>
    <source>
        <strain evidence="14">4B</strain>
    </source>
</reference>
<dbReference type="CDD" id="cd00082">
    <property type="entry name" value="HisKA"/>
    <property type="match status" value="1"/>
</dbReference>
<dbReference type="Gene3D" id="3.30.450.270">
    <property type="match status" value="1"/>
</dbReference>
<organism evidence="13 14">
    <name type="scientific">Azospirillum lipoferum (strain 4B)</name>
    <dbReference type="NCBI Taxonomy" id="862719"/>
    <lineage>
        <taxon>Bacteria</taxon>
        <taxon>Pseudomonadati</taxon>
        <taxon>Pseudomonadota</taxon>
        <taxon>Alphaproteobacteria</taxon>
        <taxon>Rhodospirillales</taxon>
        <taxon>Azospirillaceae</taxon>
        <taxon>Azospirillum</taxon>
    </lineage>
</organism>
<dbReference type="SMART" id="SM00065">
    <property type="entry name" value="GAF"/>
    <property type="match status" value="1"/>
</dbReference>
<keyword evidence="8 13" id="KW-0418">Kinase</keyword>
<comment type="similarity">
    <text evidence="2">In the N-terminal section; belongs to the phytochrome family.</text>
</comment>
<geneLocation type="plasmid" evidence="13 14">
    <name>AZO_p2</name>
</geneLocation>
<protein>
    <recommendedName>
        <fullName evidence="3">histidine kinase</fullName>
        <ecNumber evidence="3">2.7.13.3</ecNumber>
    </recommendedName>
</protein>
<dbReference type="GO" id="GO:0000155">
    <property type="term" value="F:phosphorelay sensor kinase activity"/>
    <property type="evidence" value="ECO:0007669"/>
    <property type="project" value="InterPro"/>
</dbReference>
<dbReference type="Gene3D" id="1.10.287.130">
    <property type="match status" value="1"/>
</dbReference>
<evidence type="ECO:0000256" key="10">
    <source>
        <dbReference type="ARBA" id="ARBA00023170"/>
    </source>
</evidence>
<evidence type="ECO:0000256" key="3">
    <source>
        <dbReference type="ARBA" id="ARBA00012438"/>
    </source>
</evidence>
<dbReference type="Pfam" id="PF02518">
    <property type="entry name" value="HATPase_c"/>
    <property type="match status" value="1"/>
</dbReference>
<evidence type="ECO:0000256" key="8">
    <source>
        <dbReference type="ARBA" id="ARBA00022777"/>
    </source>
</evidence>
<dbReference type="GO" id="GO:0007234">
    <property type="term" value="P:osmosensory signaling via phosphorelay pathway"/>
    <property type="evidence" value="ECO:0007669"/>
    <property type="project" value="TreeGrafter"/>
</dbReference>
<keyword evidence="10" id="KW-0675">Receptor</keyword>
<dbReference type="KEGG" id="ali:AZOLI_p20424"/>
<dbReference type="InterPro" id="IPR013515">
    <property type="entry name" value="Phytochrome_cen-reg"/>
</dbReference>
<dbReference type="PANTHER" id="PTHR42878:SF15">
    <property type="entry name" value="BACTERIOPHYTOCHROME"/>
    <property type="match status" value="1"/>
</dbReference>
<dbReference type="SUPFAM" id="SSF55785">
    <property type="entry name" value="PYP-like sensor domain (PAS domain)"/>
    <property type="match status" value="1"/>
</dbReference>
<comment type="catalytic activity">
    <reaction evidence="1">
        <text>ATP + protein L-histidine = ADP + protein N-phospho-L-histidine.</text>
        <dbReference type="EC" id="2.7.13.3"/>
    </reaction>
</comment>
<feature type="domain" description="Histidine kinase" evidence="12">
    <location>
        <begin position="533"/>
        <end position="747"/>
    </location>
</feature>
<dbReference type="PROSITE" id="PS50109">
    <property type="entry name" value="HIS_KIN"/>
    <property type="match status" value="1"/>
</dbReference>
<dbReference type="InterPro" id="IPR001294">
    <property type="entry name" value="Phytochrome"/>
</dbReference>
<dbReference type="Gene3D" id="3.30.450.20">
    <property type="entry name" value="PAS domain"/>
    <property type="match status" value="1"/>
</dbReference>
<dbReference type="InterPro" id="IPR035965">
    <property type="entry name" value="PAS-like_dom_sf"/>
</dbReference>
<dbReference type="PANTHER" id="PTHR42878">
    <property type="entry name" value="TWO-COMPONENT HISTIDINE KINASE"/>
    <property type="match status" value="1"/>
</dbReference>
<dbReference type="Pfam" id="PF00512">
    <property type="entry name" value="HisKA"/>
    <property type="match status" value="1"/>
</dbReference>
<keyword evidence="4" id="KW-0600">Photoreceptor protein</keyword>
<evidence type="ECO:0000259" key="11">
    <source>
        <dbReference type="PROSITE" id="PS50046"/>
    </source>
</evidence>
<dbReference type="FunFam" id="3.30.565.10:FF:000006">
    <property type="entry name" value="Sensor histidine kinase WalK"/>
    <property type="match status" value="1"/>
</dbReference>
<evidence type="ECO:0000256" key="4">
    <source>
        <dbReference type="ARBA" id="ARBA00022543"/>
    </source>
</evidence>
<dbReference type="GO" id="GO:0000156">
    <property type="term" value="F:phosphorelay response regulator activity"/>
    <property type="evidence" value="ECO:0007669"/>
    <property type="project" value="TreeGrafter"/>
</dbReference>
<evidence type="ECO:0000256" key="7">
    <source>
        <dbReference type="ARBA" id="ARBA00022679"/>
    </source>
</evidence>
<keyword evidence="9" id="KW-0157">Chromophore</keyword>
<dbReference type="InterPro" id="IPR036097">
    <property type="entry name" value="HisK_dim/P_sf"/>
</dbReference>
<accession>G7ZDI9</accession>
<dbReference type="InterPro" id="IPR036890">
    <property type="entry name" value="HATPase_C_sf"/>
</dbReference>
<evidence type="ECO:0000256" key="5">
    <source>
        <dbReference type="ARBA" id="ARBA00022553"/>
    </source>
</evidence>